<dbReference type="VEuPathDB" id="VectorBase:AMEC004887"/>
<evidence type="ECO:0000256" key="1">
    <source>
        <dbReference type="SAM" id="Phobius"/>
    </source>
</evidence>
<sequence length="297" mass="34845">MSVKRTERRLRIVWWICGCTLWGFCMLPVVNGAIPETACGRAGQLLGNCFRNFTPTVAVEALHAVKIPDSLEEINSRCLIFNRGMECVRQYLRECVNSRQRKIIENEVYGAQKLYEYLCYDQAFQREFLRHKSCFQLVHPEWDLCSNQFIGVLKEEMARVTKQSINVQYVNFCCARYAYENCVYDNARYICKPDSAVFLRRIAKLLSTDKHFLNCDRIENELCSGAVRIPGTRWSSRFAWSCSLFFRSNMLAIWFYDIMAGDLNLLMKVVLHQFQVTGVFFFQIPTFQEFLHMATWH</sequence>
<proteinExistence type="predicted"/>
<keyword evidence="1" id="KW-0472">Membrane</keyword>
<keyword evidence="1" id="KW-1133">Transmembrane helix</keyword>
<keyword evidence="1" id="KW-0812">Transmembrane</keyword>
<reference evidence="2" key="2">
    <citation type="submission" date="2020-05" db="UniProtKB">
        <authorList>
            <consortium name="EnsemblMetazoa"/>
        </authorList>
    </citation>
    <scope>IDENTIFICATION</scope>
    <source>
        <strain evidence="2">CM1001059</strain>
    </source>
</reference>
<evidence type="ECO:0000313" key="2">
    <source>
        <dbReference type="EnsemblMetazoa" id="AMEC004887-PA"/>
    </source>
</evidence>
<keyword evidence="3" id="KW-1185">Reference proteome</keyword>
<dbReference type="Proteomes" id="UP000075902">
    <property type="component" value="Unassembled WGS sequence"/>
</dbReference>
<accession>A0A182TM87</accession>
<dbReference type="PANTHER" id="PTHR33964:SF2">
    <property type="entry name" value="IP09356P"/>
    <property type="match status" value="1"/>
</dbReference>
<dbReference type="PANTHER" id="PTHR33964">
    <property type="entry name" value="RE45066P-RELATED"/>
    <property type="match status" value="1"/>
</dbReference>
<evidence type="ECO:0000313" key="3">
    <source>
        <dbReference type="Proteomes" id="UP000075902"/>
    </source>
</evidence>
<reference evidence="3" key="1">
    <citation type="submission" date="2014-01" db="EMBL/GenBank/DDBJ databases">
        <title>The Genome Sequence of Anopheles melas CM1001059_A (V2).</title>
        <authorList>
            <consortium name="The Broad Institute Genomics Platform"/>
            <person name="Neafsey D.E."/>
            <person name="Besansky N."/>
            <person name="Howell P."/>
            <person name="Walton C."/>
            <person name="Young S.K."/>
            <person name="Zeng Q."/>
            <person name="Gargeya S."/>
            <person name="Fitzgerald M."/>
            <person name="Haas B."/>
            <person name="Abouelleil A."/>
            <person name="Allen A.W."/>
            <person name="Alvarado L."/>
            <person name="Arachchi H.M."/>
            <person name="Berlin A.M."/>
            <person name="Chapman S.B."/>
            <person name="Gainer-Dewar J."/>
            <person name="Goldberg J."/>
            <person name="Griggs A."/>
            <person name="Gujja S."/>
            <person name="Hansen M."/>
            <person name="Howarth C."/>
            <person name="Imamovic A."/>
            <person name="Ireland A."/>
            <person name="Larimer J."/>
            <person name="McCowan C."/>
            <person name="Murphy C."/>
            <person name="Pearson M."/>
            <person name="Poon T.W."/>
            <person name="Priest M."/>
            <person name="Roberts A."/>
            <person name="Saif S."/>
            <person name="Shea T."/>
            <person name="Sisk P."/>
            <person name="Sykes S."/>
            <person name="Wortman J."/>
            <person name="Nusbaum C."/>
            <person name="Birren B."/>
        </authorList>
    </citation>
    <scope>NUCLEOTIDE SEQUENCE [LARGE SCALE GENOMIC DNA]</scope>
    <source>
        <strain evidence="3">CM1001059</strain>
    </source>
</reference>
<dbReference type="STRING" id="34690.A0A182TM87"/>
<protein>
    <submittedName>
        <fullName evidence="2">Uncharacterized protein</fullName>
    </submittedName>
</protein>
<feature type="transmembrane region" description="Helical" evidence="1">
    <location>
        <begin position="12"/>
        <end position="34"/>
    </location>
</feature>
<dbReference type="AlphaFoldDB" id="A0A182TM87"/>
<dbReference type="EnsemblMetazoa" id="AMEC004887-RA">
    <property type="protein sequence ID" value="AMEC004887-PA"/>
    <property type="gene ID" value="AMEC004887"/>
</dbReference>
<name>A0A182TM87_9DIPT</name>
<organism evidence="2 3">
    <name type="scientific">Anopheles melas</name>
    <dbReference type="NCBI Taxonomy" id="34690"/>
    <lineage>
        <taxon>Eukaryota</taxon>
        <taxon>Metazoa</taxon>
        <taxon>Ecdysozoa</taxon>
        <taxon>Arthropoda</taxon>
        <taxon>Hexapoda</taxon>
        <taxon>Insecta</taxon>
        <taxon>Pterygota</taxon>
        <taxon>Neoptera</taxon>
        <taxon>Endopterygota</taxon>
        <taxon>Diptera</taxon>
        <taxon>Nematocera</taxon>
        <taxon>Culicoidea</taxon>
        <taxon>Culicidae</taxon>
        <taxon>Anophelinae</taxon>
        <taxon>Anopheles</taxon>
    </lineage>
</organism>